<name>A0A1H3KA44_9ACTN</name>
<reference evidence="2" key="1">
    <citation type="submission" date="2016-10" db="EMBL/GenBank/DDBJ databases">
        <authorList>
            <person name="Varghese N."/>
            <person name="Submissions S."/>
        </authorList>
    </citation>
    <scope>NUCLEOTIDE SEQUENCE [LARGE SCALE GENOMIC DNA]</scope>
    <source>
        <strain evidence="2">DSM 44718</strain>
    </source>
</reference>
<accession>A0A1H3KA44</accession>
<proteinExistence type="predicted"/>
<evidence type="ECO:0000313" key="1">
    <source>
        <dbReference type="EMBL" id="SDY49031.1"/>
    </source>
</evidence>
<gene>
    <name evidence="1" type="ORF">SAMN05421684_0032</name>
</gene>
<sequence length="175" mass="18907">MEIIPGVGVDAAKIGDPREVVERRLGSPAHAGVHTRAVYDSVDPTLVLTYDQDDAVELIEVGYGQHDQVFFDGVQLTYRFRAEVTADLAAKGHPGTPSDIGFNLRAGFTIFSMASLSAHRLDPAAPEDDPRRIVEGVAIAPYSYFTDDAPPLSGTAEELEAWLRDRGVLPTKASD</sequence>
<evidence type="ECO:0000313" key="2">
    <source>
        <dbReference type="Proteomes" id="UP000199632"/>
    </source>
</evidence>
<organism evidence="1 2">
    <name type="scientific">Asanoa ishikariensis</name>
    <dbReference type="NCBI Taxonomy" id="137265"/>
    <lineage>
        <taxon>Bacteria</taxon>
        <taxon>Bacillati</taxon>
        <taxon>Actinomycetota</taxon>
        <taxon>Actinomycetes</taxon>
        <taxon>Micromonosporales</taxon>
        <taxon>Micromonosporaceae</taxon>
        <taxon>Asanoa</taxon>
    </lineage>
</organism>
<dbReference type="EMBL" id="FNQB01000001">
    <property type="protein sequence ID" value="SDY49031.1"/>
    <property type="molecule type" value="Genomic_DNA"/>
</dbReference>
<keyword evidence="2" id="KW-1185">Reference proteome</keyword>
<protein>
    <submittedName>
        <fullName evidence="1">Uncharacterized protein</fullName>
    </submittedName>
</protein>
<dbReference type="Proteomes" id="UP000199632">
    <property type="component" value="Unassembled WGS sequence"/>
</dbReference>
<dbReference type="AlphaFoldDB" id="A0A1H3KA44"/>
<dbReference type="OrthoDB" id="4155719at2"/>